<comment type="similarity">
    <text evidence="1">Belongs to the RecJ family.</text>
</comment>
<keyword evidence="4" id="KW-0378">Hydrolase</keyword>
<dbReference type="InterPro" id="IPR038763">
    <property type="entry name" value="DHH_sf"/>
</dbReference>
<dbReference type="RefSeq" id="WP_100765166.1">
    <property type="nucleotide sequence ID" value="NZ_NPEF02000014.1"/>
</dbReference>
<gene>
    <name evidence="11" type="primary">recJ</name>
    <name evidence="10" type="ORF">CH379_012965</name>
    <name evidence="11" type="ORF">CH379_11410</name>
</gene>
<organism evidence="11">
    <name type="scientific">Leptospira ellisii</name>
    <dbReference type="NCBI Taxonomy" id="2023197"/>
    <lineage>
        <taxon>Bacteria</taxon>
        <taxon>Pseudomonadati</taxon>
        <taxon>Spirochaetota</taxon>
        <taxon>Spirochaetia</taxon>
        <taxon>Leptospirales</taxon>
        <taxon>Leptospiraceae</taxon>
        <taxon>Leptospira</taxon>
    </lineage>
</organism>
<keyword evidence="12" id="KW-1185">Reference proteome</keyword>
<keyword evidence="5 11" id="KW-0269">Exonuclease</keyword>
<reference evidence="10 12" key="2">
    <citation type="journal article" date="2018" name="Microb. Genom.">
        <title>Deciphering the unexplored Leptospira diversity from soils uncovers genomic evolution to virulence.</title>
        <authorList>
            <person name="Thibeaux R."/>
            <person name="Iraola G."/>
            <person name="Ferres I."/>
            <person name="Bierque E."/>
            <person name="Girault D."/>
            <person name="Soupe-Gilbert M.E."/>
            <person name="Picardeau M."/>
            <person name="Goarant C."/>
        </authorList>
    </citation>
    <scope>NUCLEOTIDE SEQUENCE [LARGE SCALE GENOMIC DNA]</scope>
    <source>
        <strain evidence="10 12">ATI7-C-A5</strain>
    </source>
</reference>
<dbReference type="GO" id="GO:0003676">
    <property type="term" value="F:nucleic acid binding"/>
    <property type="evidence" value="ECO:0007669"/>
    <property type="project" value="InterPro"/>
</dbReference>
<accession>A0A2N0B8B2</accession>
<proteinExistence type="inferred from homology"/>
<feature type="domain" description="DDH" evidence="7">
    <location>
        <begin position="79"/>
        <end position="206"/>
    </location>
</feature>
<dbReference type="InterPro" id="IPR001667">
    <property type="entry name" value="DDH_dom"/>
</dbReference>
<evidence type="ECO:0000313" key="12">
    <source>
        <dbReference type="Proteomes" id="UP000232122"/>
    </source>
</evidence>
<evidence type="ECO:0000259" key="9">
    <source>
        <dbReference type="Pfam" id="PF17768"/>
    </source>
</evidence>
<dbReference type="EMBL" id="NPEF01000106">
    <property type="protein sequence ID" value="PJZ92775.1"/>
    <property type="molecule type" value="Genomic_DNA"/>
</dbReference>
<dbReference type="GO" id="GO:0006310">
    <property type="term" value="P:DNA recombination"/>
    <property type="evidence" value="ECO:0007669"/>
    <property type="project" value="InterPro"/>
</dbReference>
<evidence type="ECO:0000256" key="4">
    <source>
        <dbReference type="ARBA" id="ARBA00022801"/>
    </source>
</evidence>
<evidence type="ECO:0000313" key="10">
    <source>
        <dbReference type="EMBL" id="MDV6236539.1"/>
    </source>
</evidence>
<reference evidence="11" key="1">
    <citation type="submission" date="2017-07" db="EMBL/GenBank/DDBJ databases">
        <title>Leptospira spp. isolated from tropical soils.</title>
        <authorList>
            <person name="Thibeaux R."/>
            <person name="Iraola G."/>
            <person name="Ferres I."/>
            <person name="Bierque E."/>
            <person name="Girault D."/>
            <person name="Soupe-Gilbert M.-E."/>
            <person name="Picardeau M."/>
            <person name="Goarant C."/>
        </authorList>
    </citation>
    <scope>NUCLEOTIDE SEQUENCE [LARGE SCALE GENOMIC DNA]</scope>
    <source>
        <strain evidence="11">ATI7-C-A5</strain>
    </source>
</reference>
<sequence length="648" mass="73936">MQNSSPYAHGPGLKELSSAGSDRHLSPLQNRFYLAHLKDKSHPEHLLYHGLRELPSPFLLPDMEPALELLKEFVRDGKKILLFGDRDCDGVSSTGLLGGFLKKIHKGELILKTSNEEDYGLCPAAMEFVKKHKPDLLITLDFGTTNHVQIDELASLGIKVIVLDHHEIPERIPDCYLVSPKRKDSAYPNEKICTSVLALKFIQAYLYSSLEEFDRAVWIPDGNSLFSGYLIHRGKLLFQGDRQDLGGKFPFPISEQSHTFQSSYPEREWFYYEFLKYPALLEQYLQSFDLASLGTVSDMMPLYGENRIIVKEGCKTLSRLRKKESDHREGLYQLLQLVEMDEKKVTSKDLGWSLGPMINSAGRMNRTHVALDLLLEENPERAKVGARELQKLNEERRERTKRNLFKVDGFLKRKSERTQKPVLFCYEPDFEPGVSGIVATRLVEEYKKPVLFITPDHGHAKGSIRSYGKENVLNLLKKAESVFFQFGGHKEAGGFSLEVERIPELAKIVFDSAETWLQEEQKRSAEDRTESLISLDPTELNVKLFQELSVFEPFGHENPVPLISIKNAKIYHTKPMTDGKHVRFRILGAPESIQCLIWNRGKDFMETLSSVGSLDLWGSLEESTFRSKTSLQFVVSHFRPSENVSLEV</sequence>
<keyword evidence="3" id="KW-0540">Nuclease</keyword>
<reference evidence="10" key="3">
    <citation type="submission" date="2023-10" db="EMBL/GenBank/DDBJ databases">
        <authorList>
            <person name="Picardeau M."/>
            <person name="Thibeaux R."/>
        </authorList>
    </citation>
    <scope>NUCLEOTIDE SEQUENCE</scope>
    <source>
        <strain evidence="10">ATI7-C-A5</strain>
    </source>
</reference>
<dbReference type="Pfam" id="PF17768">
    <property type="entry name" value="RecJ_OB"/>
    <property type="match status" value="1"/>
</dbReference>
<name>A0A2N0B8B2_9LEPT</name>
<dbReference type="GO" id="GO:0008409">
    <property type="term" value="F:5'-3' exonuclease activity"/>
    <property type="evidence" value="ECO:0007669"/>
    <property type="project" value="InterPro"/>
</dbReference>
<dbReference type="InterPro" id="IPR051673">
    <property type="entry name" value="SSDNA_exonuclease_RecJ"/>
</dbReference>
<evidence type="ECO:0000256" key="3">
    <source>
        <dbReference type="ARBA" id="ARBA00022722"/>
    </source>
</evidence>
<dbReference type="Pfam" id="PF02272">
    <property type="entry name" value="DHHA1"/>
    <property type="match status" value="1"/>
</dbReference>
<protein>
    <recommendedName>
        <fullName evidence="2">Single-stranded-DNA-specific exonuclease RecJ</fullName>
    </recommendedName>
</protein>
<dbReference type="AlphaFoldDB" id="A0A2N0B8B2"/>
<dbReference type="SUPFAM" id="SSF64182">
    <property type="entry name" value="DHH phosphoesterases"/>
    <property type="match status" value="1"/>
</dbReference>
<dbReference type="Gene3D" id="3.10.310.30">
    <property type="match status" value="1"/>
</dbReference>
<evidence type="ECO:0000259" key="7">
    <source>
        <dbReference type="Pfam" id="PF01368"/>
    </source>
</evidence>
<feature type="domain" description="DHHA1" evidence="8">
    <location>
        <begin position="420"/>
        <end position="510"/>
    </location>
</feature>
<dbReference type="InterPro" id="IPR004610">
    <property type="entry name" value="RecJ"/>
</dbReference>
<dbReference type="PANTHER" id="PTHR30255">
    <property type="entry name" value="SINGLE-STRANDED-DNA-SPECIFIC EXONUCLEASE RECJ"/>
    <property type="match status" value="1"/>
</dbReference>
<dbReference type="Pfam" id="PF01368">
    <property type="entry name" value="DHH"/>
    <property type="match status" value="1"/>
</dbReference>
<dbReference type="Proteomes" id="UP000232122">
    <property type="component" value="Unassembled WGS sequence"/>
</dbReference>
<feature type="domain" description="RecJ OB" evidence="9">
    <location>
        <begin position="534"/>
        <end position="636"/>
    </location>
</feature>
<evidence type="ECO:0000313" key="11">
    <source>
        <dbReference type="EMBL" id="PJZ92775.1"/>
    </source>
</evidence>
<dbReference type="EMBL" id="NPEF02000014">
    <property type="protein sequence ID" value="MDV6236539.1"/>
    <property type="molecule type" value="Genomic_DNA"/>
</dbReference>
<dbReference type="InterPro" id="IPR003156">
    <property type="entry name" value="DHHA1_dom"/>
</dbReference>
<dbReference type="NCBIfam" id="TIGR00644">
    <property type="entry name" value="recJ"/>
    <property type="match status" value="1"/>
</dbReference>
<dbReference type="PANTHER" id="PTHR30255:SF2">
    <property type="entry name" value="SINGLE-STRANDED-DNA-SPECIFIC EXONUCLEASE RECJ"/>
    <property type="match status" value="1"/>
</dbReference>
<feature type="region of interest" description="Disordered" evidence="6">
    <location>
        <begin position="1"/>
        <end position="22"/>
    </location>
</feature>
<evidence type="ECO:0000256" key="2">
    <source>
        <dbReference type="ARBA" id="ARBA00019841"/>
    </source>
</evidence>
<dbReference type="InterPro" id="IPR041122">
    <property type="entry name" value="RecJ_OB"/>
</dbReference>
<evidence type="ECO:0000256" key="1">
    <source>
        <dbReference type="ARBA" id="ARBA00005915"/>
    </source>
</evidence>
<dbReference type="Gene3D" id="3.90.1640.30">
    <property type="match status" value="2"/>
</dbReference>
<evidence type="ECO:0000256" key="5">
    <source>
        <dbReference type="ARBA" id="ARBA00022839"/>
    </source>
</evidence>
<evidence type="ECO:0000256" key="6">
    <source>
        <dbReference type="SAM" id="MobiDB-lite"/>
    </source>
</evidence>
<dbReference type="GO" id="GO:0006281">
    <property type="term" value="P:DNA repair"/>
    <property type="evidence" value="ECO:0007669"/>
    <property type="project" value="InterPro"/>
</dbReference>
<dbReference type="OrthoDB" id="9809852at2"/>
<evidence type="ECO:0000259" key="8">
    <source>
        <dbReference type="Pfam" id="PF02272"/>
    </source>
</evidence>
<comment type="caution">
    <text evidence="11">The sequence shown here is derived from an EMBL/GenBank/DDBJ whole genome shotgun (WGS) entry which is preliminary data.</text>
</comment>